<evidence type="ECO:0000256" key="2">
    <source>
        <dbReference type="ARBA" id="ARBA00023125"/>
    </source>
</evidence>
<dbReference type="PANTHER" id="PTHR30055">
    <property type="entry name" value="HTH-TYPE TRANSCRIPTIONAL REGULATOR RUTR"/>
    <property type="match status" value="1"/>
</dbReference>
<evidence type="ECO:0000256" key="4">
    <source>
        <dbReference type="PROSITE-ProRule" id="PRU00335"/>
    </source>
</evidence>
<dbReference type="EMBL" id="WUTW01000002">
    <property type="protein sequence ID" value="MXQ65405.1"/>
    <property type="molecule type" value="Genomic_DNA"/>
</dbReference>
<evidence type="ECO:0000313" key="7">
    <source>
        <dbReference type="Proteomes" id="UP000431901"/>
    </source>
</evidence>
<gene>
    <name evidence="6" type="ORF">GQ466_15325</name>
</gene>
<keyword evidence="3" id="KW-0804">Transcription</keyword>
<evidence type="ECO:0000256" key="1">
    <source>
        <dbReference type="ARBA" id="ARBA00023015"/>
    </source>
</evidence>
<dbReference type="Gene3D" id="1.10.357.10">
    <property type="entry name" value="Tetracycline Repressor, domain 2"/>
    <property type="match status" value="1"/>
</dbReference>
<dbReference type="InterPro" id="IPR009057">
    <property type="entry name" value="Homeodomain-like_sf"/>
</dbReference>
<reference evidence="6 7" key="1">
    <citation type="submission" date="2019-12" db="EMBL/GenBank/DDBJ databases">
        <title>Nocardia macrotermitis sp. nov. and Nocardia aurantia sp. nov., isolated from the gut of the fungus growing-termite Macrotermes natalensis.</title>
        <authorList>
            <person name="Christine B."/>
            <person name="Rene B."/>
        </authorList>
    </citation>
    <scope>NUCLEOTIDE SEQUENCE [LARGE SCALE GENOMIC DNA]</scope>
    <source>
        <strain evidence="6 7">DSM 102126</strain>
    </source>
</reference>
<evidence type="ECO:0000256" key="3">
    <source>
        <dbReference type="ARBA" id="ARBA00023163"/>
    </source>
</evidence>
<keyword evidence="1" id="KW-0805">Transcription regulation</keyword>
<dbReference type="GO" id="GO:0003700">
    <property type="term" value="F:DNA-binding transcription factor activity"/>
    <property type="evidence" value="ECO:0007669"/>
    <property type="project" value="TreeGrafter"/>
</dbReference>
<dbReference type="PRINTS" id="PR00455">
    <property type="entry name" value="HTHTETR"/>
</dbReference>
<sequence length="198" mass="21739">MEVIQEPQTPGRRERKKAATRKAIADAALRLFLERGYDDVGIREIADAADVSTATLFKHFPSKEALVFDLDADREASLLDAVHQRPEDQSILAALRDYMLARANITQDAEMAQFLNLIRSTQALSDYAHRMWMRHEGALTQAIAEASGAPHDDPTCAALAHFALETAALARASTDPTTAVKSAFALLEHGWNTTRPAT</sequence>
<keyword evidence="2 4" id="KW-0238">DNA-binding</keyword>
<dbReference type="OrthoDB" id="3635456at2"/>
<evidence type="ECO:0000313" key="6">
    <source>
        <dbReference type="EMBL" id="MXQ65405.1"/>
    </source>
</evidence>
<feature type="DNA-binding region" description="H-T-H motif" evidence="4">
    <location>
        <begin position="41"/>
        <end position="60"/>
    </location>
</feature>
<dbReference type="RefSeq" id="WP_161103506.1">
    <property type="nucleotide sequence ID" value="NZ_JBHLYI010000010.1"/>
</dbReference>
<dbReference type="GO" id="GO:0000976">
    <property type="term" value="F:transcription cis-regulatory region binding"/>
    <property type="evidence" value="ECO:0007669"/>
    <property type="project" value="TreeGrafter"/>
</dbReference>
<protein>
    <submittedName>
        <fullName evidence="6">TetR family transcriptional regulator</fullName>
    </submittedName>
</protein>
<dbReference type="AlphaFoldDB" id="A0A6I4WAT9"/>
<keyword evidence="7" id="KW-1185">Reference proteome</keyword>
<dbReference type="PANTHER" id="PTHR30055:SF234">
    <property type="entry name" value="HTH-TYPE TRANSCRIPTIONAL REGULATOR BETI"/>
    <property type="match status" value="1"/>
</dbReference>
<organism evidence="6 7">
    <name type="scientific">Actinomadura rayongensis</name>
    <dbReference type="NCBI Taxonomy" id="1429076"/>
    <lineage>
        <taxon>Bacteria</taxon>
        <taxon>Bacillati</taxon>
        <taxon>Actinomycetota</taxon>
        <taxon>Actinomycetes</taxon>
        <taxon>Streptosporangiales</taxon>
        <taxon>Thermomonosporaceae</taxon>
        <taxon>Actinomadura</taxon>
    </lineage>
</organism>
<dbReference type="PROSITE" id="PS50977">
    <property type="entry name" value="HTH_TETR_2"/>
    <property type="match status" value="1"/>
</dbReference>
<evidence type="ECO:0000259" key="5">
    <source>
        <dbReference type="PROSITE" id="PS50977"/>
    </source>
</evidence>
<dbReference type="Gene3D" id="1.10.10.60">
    <property type="entry name" value="Homeodomain-like"/>
    <property type="match status" value="1"/>
</dbReference>
<dbReference type="InterPro" id="IPR050109">
    <property type="entry name" value="HTH-type_TetR-like_transc_reg"/>
</dbReference>
<dbReference type="Proteomes" id="UP000431901">
    <property type="component" value="Unassembled WGS sequence"/>
</dbReference>
<name>A0A6I4WAT9_9ACTN</name>
<accession>A0A6I4WAT9</accession>
<dbReference type="InterPro" id="IPR001647">
    <property type="entry name" value="HTH_TetR"/>
</dbReference>
<comment type="caution">
    <text evidence="6">The sequence shown here is derived from an EMBL/GenBank/DDBJ whole genome shotgun (WGS) entry which is preliminary data.</text>
</comment>
<dbReference type="SUPFAM" id="SSF46689">
    <property type="entry name" value="Homeodomain-like"/>
    <property type="match status" value="1"/>
</dbReference>
<proteinExistence type="predicted"/>
<dbReference type="Pfam" id="PF00440">
    <property type="entry name" value="TetR_N"/>
    <property type="match status" value="1"/>
</dbReference>
<feature type="domain" description="HTH tetR-type" evidence="5">
    <location>
        <begin position="18"/>
        <end position="78"/>
    </location>
</feature>